<feature type="transmembrane region" description="Helical" evidence="1">
    <location>
        <begin position="95"/>
        <end position="120"/>
    </location>
</feature>
<evidence type="ECO:0008006" key="4">
    <source>
        <dbReference type="Google" id="ProtNLM"/>
    </source>
</evidence>
<evidence type="ECO:0000313" key="2">
    <source>
        <dbReference type="EMBL" id="SHH10195.1"/>
    </source>
</evidence>
<evidence type="ECO:0000256" key="1">
    <source>
        <dbReference type="SAM" id="Phobius"/>
    </source>
</evidence>
<sequence length="133" mass="15526">MWIEAIKRLTVGVAIAGLITFIVLTVITFQDIEISIMHFWKSSLSTLFIASYFALASFLFEREHWSPLKQTSIHYLLSNLFFFPIAIWADWLRMSIISLLFAIVTFTILYAIIWIIGIWIQKRNVLQLNKAIK</sequence>
<proteinExistence type="predicted"/>
<name>A0A1M5Q7Z2_9BACI</name>
<accession>A0A1M5Q7Z2</accession>
<dbReference type="InterPro" id="IPR021560">
    <property type="entry name" value="DUF3021"/>
</dbReference>
<keyword evidence="1" id="KW-0472">Membrane</keyword>
<feature type="transmembrane region" description="Helical" evidence="1">
    <location>
        <begin position="9"/>
        <end position="30"/>
    </location>
</feature>
<feature type="transmembrane region" description="Helical" evidence="1">
    <location>
        <begin position="72"/>
        <end position="89"/>
    </location>
</feature>
<dbReference type="AlphaFoldDB" id="A0A1M5Q7Z2"/>
<keyword evidence="1" id="KW-0812">Transmembrane</keyword>
<dbReference type="OrthoDB" id="2735472at2"/>
<keyword evidence="3" id="KW-1185">Reference proteome</keyword>
<dbReference type="Pfam" id="PF11457">
    <property type="entry name" value="DUF3021"/>
    <property type="match status" value="1"/>
</dbReference>
<dbReference type="RefSeq" id="WP_073006251.1">
    <property type="nucleotide sequence ID" value="NZ_FQXD01000004.1"/>
</dbReference>
<protein>
    <recommendedName>
        <fullName evidence="4">DUF3021 domain-containing protein</fullName>
    </recommendedName>
</protein>
<organism evidence="2 3">
    <name type="scientific">Virgibacillus chiguensis</name>
    <dbReference type="NCBI Taxonomy" id="411959"/>
    <lineage>
        <taxon>Bacteria</taxon>
        <taxon>Bacillati</taxon>
        <taxon>Bacillota</taxon>
        <taxon>Bacilli</taxon>
        <taxon>Bacillales</taxon>
        <taxon>Bacillaceae</taxon>
        <taxon>Virgibacillus</taxon>
    </lineage>
</organism>
<reference evidence="3" key="1">
    <citation type="submission" date="2016-11" db="EMBL/GenBank/DDBJ databases">
        <authorList>
            <person name="Varghese N."/>
            <person name="Submissions S."/>
        </authorList>
    </citation>
    <scope>NUCLEOTIDE SEQUENCE [LARGE SCALE GENOMIC DNA]</scope>
    <source>
        <strain evidence="3">CGMCC 1.6496</strain>
    </source>
</reference>
<dbReference type="EMBL" id="FQXD01000004">
    <property type="protein sequence ID" value="SHH10195.1"/>
    <property type="molecule type" value="Genomic_DNA"/>
</dbReference>
<gene>
    <name evidence="2" type="ORF">SAMN05421807_10413</name>
</gene>
<feature type="transmembrane region" description="Helical" evidence="1">
    <location>
        <begin position="42"/>
        <end position="60"/>
    </location>
</feature>
<dbReference type="Proteomes" id="UP000184079">
    <property type="component" value="Unassembled WGS sequence"/>
</dbReference>
<evidence type="ECO:0000313" key="3">
    <source>
        <dbReference type="Proteomes" id="UP000184079"/>
    </source>
</evidence>
<keyword evidence="1" id="KW-1133">Transmembrane helix</keyword>